<evidence type="ECO:0000256" key="7">
    <source>
        <dbReference type="SAM" id="Phobius"/>
    </source>
</evidence>
<evidence type="ECO:0000256" key="6">
    <source>
        <dbReference type="ARBA" id="ARBA00023136"/>
    </source>
</evidence>
<dbReference type="PANTHER" id="PTHR42718">
    <property type="entry name" value="MAJOR FACILITATOR SUPERFAMILY MULTIDRUG TRANSPORTER MFSC"/>
    <property type="match status" value="1"/>
</dbReference>
<name>B9XBP2_PEDPL</name>
<dbReference type="PANTHER" id="PTHR42718:SF42">
    <property type="entry name" value="EXPORT PROTEIN"/>
    <property type="match status" value="1"/>
</dbReference>
<dbReference type="GO" id="GO:0022857">
    <property type="term" value="F:transmembrane transporter activity"/>
    <property type="evidence" value="ECO:0007669"/>
    <property type="project" value="InterPro"/>
</dbReference>
<protein>
    <submittedName>
        <fullName evidence="9">Drug resistance transporter, EmrB/QacA subfamily</fullName>
    </submittedName>
</protein>
<dbReference type="EMBL" id="ABOX02000003">
    <property type="protein sequence ID" value="EEF62927.1"/>
    <property type="molecule type" value="Genomic_DNA"/>
</dbReference>
<dbReference type="Gene3D" id="1.20.1720.10">
    <property type="entry name" value="Multidrug resistance protein D"/>
    <property type="match status" value="1"/>
</dbReference>
<organism evidence="9 10">
    <name type="scientific">Pedosphaera parvula (strain Ellin514)</name>
    <dbReference type="NCBI Taxonomy" id="320771"/>
    <lineage>
        <taxon>Bacteria</taxon>
        <taxon>Pseudomonadati</taxon>
        <taxon>Verrucomicrobiota</taxon>
        <taxon>Pedosphaerae</taxon>
        <taxon>Pedosphaerales</taxon>
        <taxon>Pedosphaeraceae</taxon>
        <taxon>Pedosphaera</taxon>
    </lineage>
</organism>
<dbReference type="InterPro" id="IPR020846">
    <property type="entry name" value="MFS_dom"/>
</dbReference>
<dbReference type="CDD" id="cd17321">
    <property type="entry name" value="MFS_MMR_MDR_like"/>
    <property type="match status" value="1"/>
</dbReference>
<dbReference type="PROSITE" id="PS50850">
    <property type="entry name" value="MFS"/>
    <property type="match status" value="1"/>
</dbReference>
<dbReference type="InterPro" id="IPR004638">
    <property type="entry name" value="EmrB-like"/>
</dbReference>
<dbReference type="AlphaFoldDB" id="B9XBP2"/>
<feature type="transmembrane region" description="Helical" evidence="7">
    <location>
        <begin position="130"/>
        <end position="147"/>
    </location>
</feature>
<keyword evidence="10" id="KW-1185">Reference proteome</keyword>
<dbReference type="NCBIfam" id="TIGR00711">
    <property type="entry name" value="efflux_EmrB"/>
    <property type="match status" value="1"/>
</dbReference>
<feature type="transmembrane region" description="Helical" evidence="7">
    <location>
        <begin position="320"/>
        <end position="338"/>
    </location>
</feature>
<dbReference type="InterPro" id="IPR036259">
    <property type="entry name" value="MFS_trans_sf"/>
</dbReference>
<dbReference type="SUPFAM" id="SSF103473">
    <property type="entry name" value="MFS general substrate transporter"/>
    <property type="match status" value="1"/>
</dbReference>
<keyword evidence="5 7" id="KW-1133">Transmembrane helix</keyword>
<keyword evidence="3" id="KW-1003">Cell membrane</keyword>
<feature type="transmembrane region" description="Helical" evidence="7">
    <location>
        <begin position="30"/>
        <end position="55"/>
    </location>
</feature>
<gene>
    <name evidence="9" type="ORF">Cflav_PD5562</name>
</gene>
<evidence type="ECO:0000313" key="9">
    <source>
        <dbReference type="EMBL" id="EEF62927.1"/>
    </source>
</evidence>
<dbReference type="RefSeq" id="WP_007413240.1">
    <property type="nucleotide sequence ID" value="NZ_ABOX02000003.1"/>
</dbReference>
<feature type="transmembrane region" description="Helical" evidence="7">
    <location>
        <begin position="67"/>
        <end position="85"/>
    </location>
</feature>
<feature type="transmembrane region" description="Helical" evidence="7">
    <location>
        <begin position="217"/>
        <end position="237"/>
    </location>
</feature>
<reference evidence="9 10" key="1">
    <citation type="journal article" date="2011" name="J. Bacteriol.">
        <title>Genome sequence of 'Pedosphaera parvula' Ellin514, an aerobic Verrucomicrobial isolate from pasture soil.</title>
        <authorList>
            <person name="Kant R."/>
            <person name="van Passel M.W."/>
            <person name="Sangwan P."/>
            <person name="Palva A."/>
            <person name="Lucas S."/>
            <person name="Copeland A."/>
            <person name="Lapidus A."/>
            <person name="Glavina Del Rio T."/>
            <person name="Dalin E."/>
            <person name="Tice H."/>
            <person name="Bruce D."/>
            <person name="Goodwin L."/>
            <person name="Pitluck S."/>
            <person name="Chertkov O."/>
            <person name="Larimer F.W."/>
            <person name="Land M.L."/>
            <person name="Hauser L."/>
            <person name="Brettin T.S."/>
            <person name="Detter J.C."/>
            <person name="Han S."/>
            <person name="de Vos W.M."/>
            <person name="Janssen P.H."/>
            <person name="Smidt H."/>
        </authorList>
    </citation>
    <scope>NUCLEOTIDE SEQUENCE [LARGE SCALE GENOMIC DNA]</scope>
    <source>
        <strain evidence="9 10">Ellin514</strain>
    </source>
</reference>
<keyword evidence="4 7" id="KW-0812">Transmembrane</keyword>
<feature type="transmembrane region" description="Helical" evidence="7">
    <location>
        <begin position="419"/>
        <end position="440"/>
    </location>
</feature>
<keyword evidence="6 7" id="KW-0472">Membrane</keyword>
<dbReference type="GO" id="GO:0005886">
    <property type="term" value="C:plasma membrane"/>
    <property type="evidence" value="ECO:0007669"/>
    <property type="project" value="UniProtKB-SubCell"/>
</dbReference>
<evidence type="ECO:0000256" key="5">
    <source>
        <dbReference type="ARBA" id="ARBA00022989"/>
    </source>
</evidence>
<proteinExistence type="predicted"/>
<feature type="domain" description="Major facilitator superfamily (MFS) profile" evidence="8">
    <location>
        <begin position="31"/>
        <end position="523"/>
    </location>
</feature>
<feature type="transmembrane region" description="Helical" evidence="7">
    <location>
        <begin position="350"/>
        <end position="372"/>
    </location>
</feature>
<dbReference type="STRING" id="320771.Cflav_PD5562"/>
<evidence type="ECO:0000256" key="1">
    <source>
        <dbReference type="ARBA" id="ARBA00004651"/>
    </source>
</evidence>
<accession>B9XBP2</accession>
<keyword evidence="2" id="KW-0813">Transport</keyword>
<dbReference type="OrthoDB" id="102502at2"/>
<feature type="transmembrane region" description="Helical" evidence="7">
    <location>
        <begin position="97"/>
        <end position="118"/>
    </location>
</feature>
<comment type="caution">
    <text evidence="9">The sequence shown here is derived from an EMBL/GenBank/DDBJ whole genome shotgun (WGS) entry which is preliminary data.</text>
</comment>
<feature type="transmembrane region" description="Helical" evidence="7">
    <location>
        <begin position="154"/>
        <end position="178"/>
    </location>
</feature>
<feature type="transmembrane region" description="Helical" evidence="7">
    <location>
        <begin position="184"/>
        <end position="205"/>
    </location>
</feature>
<feature type="transmembrane region" description="Helical" evidence="7">
    <location>
        <begin position="287"/>
        <end position="308"/>
    </location>
</feature>
<dbReference type="InterPro" id="IPR011701">
    <property type="entry name" value="MFS"/>
</dbReference>
<feature type="transmembrane region" description="Helical" evidence="7">
    <location>
        <begin position="249"/>
        <end position="266"/>
    </location>
</feature>
<evidence type="ECO:0000259" key="8">
    <source>
        <dbReference type="PROSITE" id="PS50850"/>
    </source>
</evidence>
<dbReference type="Gene3D" id="1.20.1250.20">
    <property type="entry name" value="MFS general substrate transporter like domains"/>
    <property type="match status" value="1"/>
</dbReference>
<feature type="transmembrane region" description="Helical" evidence="7">
    <location>
        <begin position="378"/>
        <end position="398"/>
    </location>
</feature>
<dbReference type="Pfam" id="PF07690">
    <property type="entry name" value="MFS_1"/>
    <property type="match status" value="1"/>
</dbReference>
<evidence type="ECO:0000256" key="2">
    <source>
        <dbReference type="ARBA" id="ARBA00022448"/>
    </source>
</evidence>
<evidence type="ECO:0000256" key="4">
    <source>
        <dbReference type="ARBA" id="ARBA00022692"/>
    </source>
</evidence>
<comment type="subcellular location">
    <subcellularLocation>
        <location evidence="1">Cell membrane</location>
        <topology evidence="1">Multi-pass membrane protein</topology>
    </subcellularLocation>
</comment>
<evidence type="ECO:0000256" key="3">
    <source>
        <dbReference type="ARBA" id="ARBA00022475"/>
    </source>
</evidence>
<sequence length="525" mass="55478">MANIIRQPCDEGVIRSRAAAAPCSRPSERWVLAATILGSSMAFIDGTVVNVALPALQANLNATVVDVQWVVEAYALFLAALLLVGGSLGDRFGRRRVFCVGVALFALASVWCGLAPTVKQLTLARAVQGVGGALLVPGSLAIISASFDEKRRGWAIGIWSGFTAITTAIGPVMGGWLIEHVSWRAVFFINVPLAAVVVALALRYVPESRDEAEEGGLDWWGATLATISLGAIVYGLIESSRLGFRNPMVLIALVGGGVASVVFILVEKRKRNAMLPLDLFRSRNFSGANLMTLFLYTALAGALFFLPLNLIQVQGYKPTAAGAAMLPFVLIVFFLSRWSGGLVKRYGSKLPLVVGPAVAALGFALFTVPGIGGSYWTNFFPAVMVLGLGMAVSVAPLTTTVMNAVGKDRAGVASGINNAVSRTAGLLAIAALGLVMLHVFNSSLDRRLSSLALAPETRRALDQERVKLAGAEVPGDLEPEKRATLKRALDESFVTGFRRVMKVAAGLALVSSFVAGRLIEGKRKG</sequence>
<evidence type="ECO:0000313" key="10">
    <source>
        <dbReference type="Proteomes" id="UP000003688"/>
    </source>
</evidence>
<dbReference type="Proteomes" id="UP000003688">
    <property type="component" value="Unassembled WGS sequence"/>
</dbReference>